<proteinExistence type="predicted"/>
<name>A0A2Z7CP39_9LAMI</name>
<protein>
    <submittedName>
        <fullName evidence="1">Uncharacterized protein</fullName>
    </submittedName>
</protein>
<gene>
    <name evidence="1" type="ORF">F511_15479</name>
</gene>
<organism evidence="1 2">
    <name type="scientific">Dorcoceras hygrometricum</name>
    <dbReference type="NCBI Taxonomy" id="472368"/>
    <lineage>
        <taxon>Eukaryota</taxon>
        <taxon>Viridiplantae</taxon>
        <taxon>Streptophyta</taxon>
        <taxon>Embryophyta</taxon>
        <taxon>Tracheophyta</taxon>
        <taxon>Spermatophyta</taxon>
        <taxon>Magnoliopsida</taxon>
        <taxon>eudicotyledons</taxon>
        <taxon>Gunneridae</taxon>
        <taxon>Pentapetalae</taxon>
        <taxon>asterids</taxon>
        <taxon>lamiids</taxon>
        <taxon>Lamiales</taxon>
        <taxon>Gesneriaceae</taxon>
        <taxon>Didymocarpoideae</taxon>
        <taxon>Trichosporeae</taxon>
        <taxon>Loxocarpinae</taxon>
        <taxon>Dorcoceras</taxon>
    </lineage>
</organism>
<dbReference type="AlphaFoldDB" id="A0A2Z7CP39"/>
<reference evidence="1 2" key="1">
    <citation type="journal article" date="2015" name="Proc. Natl. Acad. Sci. U.S.A.">
        <title>The resurrection genome of Boea hygrometrica: A blueprint for survival of dehydration.</title>
        <authorList>
            <person name="Xiao L."/>
            <person name="Yang G."/>
            <person name="Zhang L."/>
            <person name="Yang X."/>
            <person name="Zhao S."/>
            <person name="Ji Z."/>
            <person name="Zhou Q."/>
            <person name="Hu M."/>
            <person name="Wang Y."/>
            <person name="Chen M."/>
            <person name="Xu Y."/>
            <person name="Jin H."/>
            <person name="Xiao X."/>
            <person name="Hu G."/>
            <person name="Bao F."/>
            <person name="Hu Y."/>
            <person name="Wan P."/>
            <person name="Li L."/>
            <person name="Deng X."/>
            <person name="Kuang T."/>
            <person name="Xiang C."/>
            <person name="Zhu J.K."/>
            <person name="Oliver M.J."/>
            <person name="He Y."/>
        </authorList>
    </citation>
    <scope>NUCLEOTIDE SEQUENCE [LARGE SCALE GENOMIC DNA]</scope>
    <source>
        <strain evidence="2">cv. XS01</strain>
    </source>
</reference>
<dbReference type="Proteomes" id="UP000250235">
    <property type="component" value="Unassembled WGS sequence"/>
</dbReference>
<keyword evidence="2" id="KW-1185">Reference proteome</keyword>
<accession>A0A2Z7CP39</accession>
<evidence type="ECO:0000313" key="2">
    <source>
        <dbReference type="Proteomes" id="UP000250235"/>
    </source>
</evidence>
<dbReference type="EMBL" id="KQ993808">
    <property type="protein sequence ID" value="KZV48830.1"/>
    <property type="molecule type" value="Genomic_DNA"/>
</dbReference>
<evidence type="ECO:0000313" key="1">
    <source>
        <dbReference type="EMBL" id="KZV48830.1"/>
    </source>
</evidence>
<sequence length="163" mass="19178">MDRFAYVEPSVDRYAYVEQLYLLLVVSRKEKLEKMDSAVEVFSTDDGAVTRNYDVSNISRQLSGISNDDVSSDVIIISCWIRRSAKEKLLTDEKNKGEVELLSTVSYSMFSRKLQYNQSRATVDCLTSRWNLMLAVVKRCRLDKWIRQRFVFALRFSFLFLRW</sequence>